<organism evidence="1 2">
    <name type="scientific">Limnobacter parvus</name>
    <dbReference type="NCBI Taxonomy" id="2939690"/>
    <lineage>
        <taxon>Bacteria</taxon>
        <taxon>Pseudomonadati</taxon>
        <taxon>Pseudomonadota</taxon>
        <taxon>Betaproteobacteria</taxon>
        <taxon>Burkholderiales</taxon>
        <taxon>Burkholderiaceae</taxon>
        <taxon>Limnobacter</taxon>
    </lineage>
</organism>
<reference evidence="1" key="1">
    <citation type="submission" date="2022-07" db="EMBL/GenBank/DDBJ databases">
        <authorList>
            <person name="Xamxidin M."/>
        </authorList>
    </citation>
    <scope>NUCLEOTIDE SEQUENCE</scope>
    <source>
        <strain evidence="1">YS8-69</strain>
    </source>
</reference>
<proteinExistence type="predicted"/>
<dbReference type="RefSeq" id="WP_257511112.1">
    <property type="nucleotide sequence ID" value="NZ_JANKHG010000014.1"/>
</dbReference>
<keyword evidence="2" id="KW-1185">Reference proteome</keyword>
<accession>A0ABT1XG63</accession>
<evidence type="ECO:0008006" key="3">
    <source>
        <dbReference type="Google" id="ProtNLM"/>
    </source>
</evidence>
<dbReference type="EMBL" id="JANKHG010000014">
    <property type="protein sequence ID" value="MCR2745884.1"/>
    <property type="molecule type" value="Genomic_DNA"/>
</dbReference>
<protein>
    <recommendedName>
        <fullName evidence="3">Flagellin N-terminal domain-containing protein</fullName>
    </recommendedName>
</protein>
<evidence type="ECO:0000313" key="2">
    <source>
        <dbReference type="Proteomes" id="UP001165267"/>
    </source>
</evidence>
<sequence>MGWFSNKLTVNRAGNTVGMAAVLMSFQESKNTLNAANEFVAGQKRRASGLSAQAFAVQGASSYTGRSLQQAINDLGNYERDGREVDEDLDQRMITMLRITEQFSMPRGQRQLNLSGTDMTVAMMDSASEVCANLAILKRDHMDKVSNAVTNIDNADRELNGSSSSRASNLLPSFG</sequence>
<evidence type="ECO:0000313" key="1">
    <source>
        <dbReference type="EMBL" id="MCR2745884.1"/>
    </source>
</evidence>
<dbReference type="Proteomes" id="UP001165267">
    <property type="component" value="Unassembled WGS sequence"/>
</dbReference>
<name>A0ABT1XG63_9BURK</name>
<gene>
    <name evidence="1" type="ORF">NSP04_04405</name>
</gene>
<comment type="caution">
    <text evidence="1">The sequence shown here is derived from an EMBL/GenBank/DDBJ whole genome shotgun (WGS) entry which is preliminary data.</text>
</comment>